<evidence type="ECO:0000313" key="1">
    <source>
        <dbReference type="EMBL" id="MBR8646399.1"/>
    </source>
</evidence>
<dbReference type="EMBL" id="JAGTPW010000098">
    <property type="protein sequence ID" value="MBR8646399.1"/>
    <property type="molecule type" value="Genomic_DNA"/>
</dbReference>
<name>A0A941FP81_9BACI</name>
<evidence type="ECO:0000313" key="2">
    <source>
        <dbReference type="Proteomes" id="UP000680045"/>
    </source>
</evidence>
<accession>A0A941FP81</accession>
<dbReference type="AlphaFoldDB" id="A0A941FP81"/>
<proteinExistence type="predicted"/>
<evidence type="ECO:0008006" key="3">
    <source>
        <dbReference type="Google" id="ProtNLM"/>
    </source>
</evidence>
<organism evidence="1 2">
    <name type="scientific">Peribacillus frigoritolerans</name>
    <dbReference type="NCBI Taxonomy" id="450367"/>
    <lineage>
        <taxon>Bacteria</taxon>
        <taxon>Bacillati</taxon>
        <taxon>Bacillota</taxon>
        <taxon>Bacilli</taxon>
        <taxon>Bacillales</taxon>
        <taxon>Bacillaceae</taxon>
        <taxon>Peribacillus</taxon>
    </lineage>
</organism>
<dbReference type="Proteomes" id="UP000680045">
    <property type="component" value="Unassembled WGS sequence"/>
</dbReference>
<protein>
    <recommendedName>
        <fullName evidence="3">Nitronate monooxygenase domain-containing protein</fullName>
    </recommendedName>
</protein>
<dbReference type="InterPro" id="IPR013785">
    <property type="entry name" value="Aldolase_TIM"/>
</dbReference>
<comment type="caution">
    <text evidence="1">The sequence shown here is derived from an EMBL/GenBank/DDBJ whole genome shotgun (WGS) entry which is preliminary data.</text>
</comment>
<sequence>MKTRMTELLGIEYPIICGGMFQVGRPRSQPLFQKPGTWYHHFENTGDTRGSP</sequence>
<gene>
    <name evidence="1" type="ORF">KEH51_29590</name>
</gene>
<reference evidence="1" key="1">
    <citation type="submission" date="2021-04" db="EMBL/GenBank/DDBJ databases">
        <title>Whole genome sequencing of Enterococci isolates from hospitalized patients.</title>
        <authorList>
            <person name="Ogoti B.M."/>
            <person name="Onyambu F.G."/>
        </authorList>
    </citation>
    <scope>NUCLEOTIDE SEQUENCE</scope>
    <source>
        <strain evidence="1">242</strain>
    </source>
</reference>
<dbReference type="Gene3D" id="3.20.20.70">
    <property type="entry name" value="Aldolase class I"/>
    <property type="match status" value="1"/>
</dbReference>